<evidence type="ECO:0008006" key="3">
    <source>
        <dbReference type="Google" id="ProtNLM"/>
    </source>
</evidence>
<evidence type="ECO:0000313" key="2">
    <source>
        <dbReference type="Proteomes" id="UP000635565"/>
    </source>
</evidence>
<evidence type="ECO:0000313" key="1">
    <source>
        <dbReference type="EMBL" id="GHO82013.1"/>
    </source>
</evidence>
<reference evidence="1 2" key="1">
    <citation type="journal article" date="2021" name="Int. J. Syst. Evol. Microbiol.">
        <title>Reticulibacter mediterranei gen. nov., sp. nov., within the new family Reticulibacteraceae fam. nov., and Ktedonospora formicarum gen. nov., sp. nov., Ktedonobacter robiniae sp. nov., Dictyobacter formicarum sp. nov. and Dictyobacter arantiisoli sp. nov., belonging to the class Ktedonobacteria.</title>
        <authorList>
            <person name="Yabe S."/>
            <person name="Zheng Y."/>
            <person name="Wang C.M."/>
            <person name="Sakai Y."/>
            <person name="Abe K."/>
            <person name="Yokota A."/>
            <person name="Donadio S."/>
            <person name="Cavaletti L."/>
            <person name="Monciardini P."/>
        </authorList>
    </citation>
    <scope>NUCLEOTIDE SEQUENCE [LARGE SCALE GENOMIC DNA]</scope>
    <source>
        <strain evidence="1 2">SOSP1-9</strain>
    </source>
</reference>
<protein>
    <recommendedName>
        <fullName evidence="3">Ricin B lectin domain-containing protein</fullName>
    </recommendedName>
</protein>
<dbReference type="EMBL" id="BNJJ01000001">
    <property type="protein sequence ID" value="GHO82013.1"/>
    <property type="molecule type" value="Genomic_DNA"/>
</dbReference>
<dbReference type="InterPro" id="IPR036380">
    <property type="entry name" value="Isochorismatase-like_sf"/>
</dbReference>
<dbReference type="Proteomes" id="UP000635565">
    <property type="component" value="Unassembled WGS sequence"/>
</dbReference>
<dbReference type="RefSeq" id="WP_201359725.1">
    <property type="nucleotide sequence ID" value="NZ_BNJJ01000001.1"/>
</dbReference>
<proteinExistence type="predicted"/>
<name>A0ABQ3V8M3_9CHLR</name>
<keyword evidence="2" id="KW-1185">Reference proteome</keyword>
<comment type="caution">
    <text evidence="1">The sequence shown here is derived from an EMBL/GenBank/DDBJ whole genome shotgun (WGS) entry which is preliminary data.</text>
</comment>
<accession>A0ABQ3V8M3</accession>
<gene>
    <name evidence="1" type="ORF">KSZ_00190</name>
</gene>
<dbReference type="CDD" id="cd00161">
    <property type="entry name" value="beta-trefoil_Ricin-like"/>
    <property type="match status" value="1"/>
</dbReference>
<dbReference type="SUPFAM" id="SSF52499">
    <property type="entry name" value="Isochorismatase-like hydrolases"/>
    <property type="match status" value="1"/>
</dbReference>
<organism evidence="1 2">
    <name type="scientific">Dictyobacter formicarum</name>
    <dbReference type="NCBI Taxonomy" id="2778368"/>
    <lineage>
        <taxon>Bacteria</taxon>
        <taxon>Bacillati</taxon>
        <taxon>Chloroflexota</taxon>
        <taxon>Ktedonobacteria</taxon>
        <taxon>Ktedonobacterales</taxon>
        <taxon>Dictyobacteraceae</taxon>
        <taxon>Dictyobacter</taxon>
    </lineage>
</organism>
<dbReference type="Gene3D" id="3.40.50.850">
    <property type="entry name" value="Isochorismatase-like"/>
    <property type="match status" value="1"/>
</dbReference>
<sequence>MVDFKPIDGSYALILTDLWNQHWCKGATKRVGELAPVVNEVIIYARAKGALIIHAPSDTMGYYKDCSARHNAERAPFQSLDGLHAHGVDLPIDDSGGGCDDTPHCSQGTPWTREHAAIIVDEEKDAVSDNIQEIYNLFKSRNIENVIVMGVHANMCILHTRSFSINTLVALKNAGKLKQVYLLRDLTDTMYDHRKNPKIDHFAGTDLVVKYIEEKWCPTMLSSQILGGTPFRFTDDQRPRYPNWRGKKARLKCLGASGDRRWLKANENGSVSLVPDTSQATAWSLVEIGPSLYSFNGNGSGLYLDGNPNNGKVELQANNSPTGTRWYVEQVSSARNYYTLKCCGKNGDYRYLGGNPNDGHVTMQADRGPTGTGWEIYIVD</sequence>